<dbReference type="AlphaFoldDB" id="A0A6M0RV91"/>
<proteinExistence type="predicted"/>
<keyword evidence="2" id="KW-1185">Reference proteome</keyword>
<name>A0A6M0RV91_9CYAN</name>
<dbReference type="RefSeq" id="WP_006516944.1">
    <property type="nucleotide sequence ID" value="NZ_QXHD01000004.1"/>
</dbReference>
<reference evidence="1 2" key="1">
    <citation type="journal article" date="2020" name="Microb. Ecol.">
        <title>Ecogenomics of the Marine Benthic Filamentous Cyanobacterium Adonisia.</title>
        <authorList>
            <person name="Walter J.M."/>
            <person name="Coutinho F.H."/>
            <person name="Leomil L."/>
            <person name="Hargreaves P.I."/>
            <person name="Campeao M.E."/>
            <person name="Vieira V.V."/>
            <person name="Silva B.S."/>
            <person name="Fistarol G.O."/>
            <person name="Salomon P.S."/>
            <person name="Sawabe T."/>
            <person name="Mino S."/>
            <person name="Hosokawa M."/>
            <person name="Miyashita H."/>
            <person name="Maruyama F."/>
            <person name="van Verk M.C."/>
            <person name="Dutilh B.E."/>
            <person name="Thompson C.C."/>
            <person name="Thompson F.L."/>
        </authorList>
    </citation>
    <scope>NUCLEOTIDE SEQUENCE [LARGE SCALE GENOMIC DNA]</scope>
    <source>
        <strain evidence="1 2">CCMR0081</strain>
    </source>
</reference>
<protein>
    <submittedName>
        <fullName evidence="1">Dethiobiotin synthetase</fullName>
    </submittedName>
</protein>
<evidence type="ECO:0000313" key="1">
    <source>
        <dbReference type="EMBL" id="NEZ60167.1"/>
    </source>
</evidence>
<accession>A0A6M0RV91</accession>
<comment type="caution">
    <text evidence="1">The sequence shown here is derived from an EMBL/GenBank/DDBJ whole genome shotgun (WGS) entry which is preliminary data.</text>
</comment>
<gene>
    <name evidence="1" type="ORF">DXZ20_31885</name>
</gene>
<organism evidence="1 2">
    <name type="scientific">Adonisia turfae CCMR0081</name>
    <dbReference type="NCBI Taxonomy" id="2292702"/>
    <lineage>
        <taxon>Bacteria</taxon>
        <taxon>Bacillati</taxon>
        <taxon>Cyanobacteriota</taxon>
        <taxon>Adonisia</taxon>
        <taxon>Adonisia turfae</taxon>
    </lineage>
</organism>
<sequence>MDIKTAQHVVMTQADLTVSDAFLARLQQYKPPVPGQVTSLLLALKSITENLKAAEQLDRPLVYALHQLAYEGRQFYEQGKRAKVEWPPLLNADIERIAIATAQIFKGKT</sequence>
<dbReference type="Proteomes" id="UP000481033">
    <property type="component" value="Unassembled WGS sequence"/>
</dbReference>
<evidence type="ECO:0000313" key="2">
    <source>
        <dbReference type="Proteomes" id="UP000481033"/>
    </source>
</evidence>
<dbReference type="EMBL" id="QXHD01000004">
    <property type="protein sequence ID" value="NEZ60167.1"/>
    <property type="molecule type" value="Genomic_DNA"/>
</dbReference>